<dbReference type="Gene3D" id="3.30.70.100">
    <property type="match status" value="1"/>
</dbReference>
<dbReference type="Pfam" id="PF07876">
    <property type="entry name" value="Dabb"/>
    <property type="match status" value="1"/>
</dbReference>
<dbReference type="AlphaFoldDB" id="A0A5P8E3U4"/>
<dbReference type="Proteomes" id="UP000249375">
    <property type="component" value="Chromosome"/>
</dbReference>
<feature type="domain" description="Stress-response A/B barrel" evidence="1">
    <location>
        <begin position="2"/>
        <end position="97"/>
    </location>
</feature>
<gene>
    <name evidence="2" type="ORF">C7Y71_000695</name>
</gene>
<evidence type="ECO:0000313" key="3">
    <source>
        <dbReference type="Proteomes" id="UP000249375"/>
    </source>
</evidence>
<dbReference type="SMART" id="SM00886">
    <property type="entry name" value="Dabb"/>
    <property type="match status" value="1"/>
</dbReference>
<dbReference type="PANTHER" id="PTHR37832">
    <property type="entry name" value="BLL2683 PROTEIN"/>
    <property type="match status" value="1"/>
</dbReference>
<name>A0A5P8E3U4_9BACT</name>
<dbReference type="SUPFAM" id="SSF54909">
    <property type="entry name" value="Dimeric alpha+beta barrel"/>
    <property type="match status" value="1"/>
</dbReference>
<protein>
    <submittedName>
        <fullName evidence="2">Dabb family protein</fullName>
    </submittedName>
</protein>
<evidence type="ECO:0000259" key="1">
    <source>
        <dbReference type="PROSITE" id="PS51502"/>
    </source>
</evidence>
<proteinExistence type="predicted"/>
<dbReference type="KEGG" id="alq:C7Y71_000695"/>
<dbReference type="EMBL" id="CP033459">
    <property type="protein sequence ID" value="QFQ11663.1"/>
    <property type="molecule type" value="Genomic_DNA"/>
</dbReference>
<dbReference type="InterPro" id="IPR013097">
    <property type="entry name" value="Dabb"/>
</dbReference>
<dbReference type="PROSITE" id="PS51502">
    <property type="entry name" value="S_R_A_B_BARREL"/>
    <property type="match status" value="1"/>
</dbReference>
<organism evidence="2 3">
    <name type="scientific">Pseudoprevotella muciniphila</name>
    <dbReference type="NCBI Taxonomy" id="2133944"/>
    <lineage>
        <taxon>Bacteria</taxon>
        <taxon>Pseudomonadati</taxon>
        <taxon>Bacteroidota</taxon>
        <taxon>Bacteroidia</taxon>
        <taxon>Bacteroidales</taxon>
        <taxon>Prevotellaceae</taxon>
        <taxon>Pseudoprevotella</taxon>
    </lineage>
</organism>
<sequence>MVRHIVLFQIDKKLSTSEKHELFVKFKSAIERLPETITFIRHIEVGNNINSDEIWDICLLSEFNSLEDIRRYSVHPDHIRAAGIIKPYLTGRSCVDYTIPN</sequence>
<dbReference type="PANTHER" id="PTHR37832:SF1">
    <property type="entry name" value="STRESS-RESPONSE A_B BARREL DOMAIN-CONTAINING PROTEIN"/>
    <property type="match status" value="1"/>
</dbReference>
<accession>A0A5P8E3U4</accession>
<dbReference type="RefSeq" id="WP_111898726.1">
    <property type="nucleotide sequence ID" value="NZ_CP033459.1"/>
</dbReference>
<keyword evidence="3" id="KW-1185">Reference proteome</keyword>
<reference evidence="2 3" key="1">
    <citation type="submission" date="2018-11" db="EMBL/GenBank/DDBJ databases">
        <authorList>
            <person name="Na S.W."/>
            <person name="Baik M."/>
        </authorList>
    </citation>
    <scope>NUCLEOTIDE SEQUENCE [LARGE SCALE GENOMIC DNA]</scope>
    <source>
        <strain evidence="2 3">E39</strain>
    </source>
</reference>
<dbReference type="InterPro" id="IPR011008">
    <property type="entry name" value="Dimeric_a/b-barrel"/>
</dbReference>
<evidence type="ECO:0000313" key="2">
    <source>
        <dbReference type="EMBL" id="QFQ11663.1"/>
    </source>
</evidence>
<dbReference type="OrthoDB" id="9808130at2"/>